<keyword evidence="5" id="KW-0732">Signal</keyword>
<dbReference type="CDD" id="cd00117">
    <property type="entry name" value="TFP"/>
    <property type="match status" value="1"/>
</dbReference>
<dbReference type="PANTHER" id="PTHR10353">
    <property type="entry name" value="GLYCOSYL HYDROLASE"/>
    <property type="match status" value="1"/>
</dbReference>
<keyword evidence="3" id="KW-0326">Glycosidase</keyword>
<organism evidence="6 7">
    <name type="scientific">Panagrolaimus superbus</name>
    <dbReference type="NCBI Taxonomy" id="310955"/>
    <lineage>
        <taxon>Eukaryota</taxon>
        <taxon>Metazoa</taxon>
        <taxon>Ecdysozoa</taxon>
        <taxon>Nematoda</taxon>
        <taxon>Chromadorea</taxon>
        <taxon>Rhabditida</taxon>
        <taxon>Tylenchina</taxon>
        <taxon>Panagrolaimomorpha</taxon>
        <taxon>Panagrolaimoidea</taxon>
        <taxon>Panagrolaimidae</taxon>
        <taxon>Panagrolaimus</taxon>
    </lineage>
</organism>
<evidence type="ECO:0000256" key="3">
    <source>
        <dbReference type="ARBA" id="ARBA00023295"/>
    </source>
</evidence>
<evidence type="ECO:0000256" key="2">
    <source>
        <dbReference type="ARBA" id="ARBA00022801"/>
    </source>
</evidence>
<name>A0A914YK39_9BILA</name>
<dbReference type="SUPFAM" id="SSF51445">
    <property type="entry name" value="(Trans)glycosidases"/>
    <property type="match status" value="1"/>
</dbReference>
<evidence type="ECO:0000313" key="7">
    <source>
        <dbReference type="WBParaSite" id="PSU_v2.g20708.t1"/>
    </source>
</evidence>
<proteinExistence type="inferred from homology"/>
<dbReference type="InterPro" id="IPR017853">
    <property type="entry name" value="GH"/>
</dbReference>
<protein>
    <submittedName>
        <fullName evidence="7">Beta-glucosidase</fullName>
    </submittedName>
</protein>
<evidence type="ECO:0000256" key="5">
    <source>
        <dbReference type="SAM" id="SignalP"/>
    </source>
</evidence>
<dbReference type="InterPro" id="IPR001360">
    <property type="entry name" value="Glyco_hydro_1"/>
</dbReference>
<dbReference type="Pfam" id="PF00232">
    <property type="entry name" value="Glyco_hydro_1"/>
    <property type="match status" value="1"/>
</dbReference>
<dbReference type="WBParaSite" id="PSU_v2.g20708.t1">
    <property type="protein sequence ID" value="PSU_v2.g20708.t1"/>
    <property type="gene ID" value="PSU_v2.g20708"/>
</dbReference>
<dbReference type="PRINTS" id="PR00131">
    <property type="entry name" value="GLHYDRLASE1"/>
</dbReference>
<dbReference type="Proteomes" id="UP000887577">
    <property type="component" value="Unplaced"/>
</dbReference>
<sequence>MGKIPVLSLIFTLLFGFCSSLKCYNGSFQEVTNFMAFEGPEIIDCNGFCVSQYQNDGQTLNYTLRCDDSTKYCITNNQCKDDYGTSTKTCCCNSDLCVHQNATNPIIYDLSQITFSSATAAYQVEGGAWDCRGPSIWDTYSHIPNKIHNNDTGDDACKSYYKWKNDVELLKNLNVQQYRFSISWSRIFIDGTNNTINDVGVKYYSDLIDALIAANIEPVITMFHWDLPQSLMDLGGWLNENTAIKFGEYTRYIFQQFGSRVKKWIPINEPLSVVQGEFCGDNGAGAPGEFAPHCAWSLYLAAKTLLLAHLEAWKAFQDLKLDSEGGVLGMALNGPWFFPANLTNVNDTEASARAFDFYWGLFGHPLFVGDWAPRVKDRIAELSAKENRTGSRLPAFTAAQIQGLKGSAQFVGVNYYNGLMVTSRTDEEEAHRWELGIKTVDYDTKIRQWPSPEWRQMNASDPWIYYTPFGLRKLLNYIHTQYNISILITENGCMDNYDEDLKDVSRVSYLRGHLMAIAQALQDGVKVMGHTVWSLMDNFEWGDGYSTKFGIHRVNFSDPERARTPKASAGFYANVAKTKMLQGFSINSRH</sequence>
<evidence type="ECO:0000256" key="4">
    <source>
        <dbReference type="RuleBase" id="RU003690"/>
    </source>
</evidence>
<keyword evidence="2" id="KW-0378">Hydrolase</keyword>
<dbReference type="GO" id="GO:0008422">
    <property type="term" value="F:beta-glucosidase activity"/>
    <property type="evidence" value="ECO:0007669"/>
    <property type="project" value="TreeGrafter"/>
</dbReference>
<evidence type="ECO:0000313" key="6">
    <source>
        <dbReference type="Proteomes" id="UP000887577"/>
    </source>
</evidence>
<feature type="chain" id="PRO_5037893158" evidence="5">
    <location>
        <begin position="21"/>
        <end position="590"/>
    </location>
</feature>
<comment type="similarity">
    <text evidence="1 4">Belongs to the glycosyl hydrolase 1 family.</text>
</comment>
<keyword evidence="6" id="KW-1185">Reference proteome</keyword>
<accession>A0A914YK39</accession>
<reference evidence="7" key="1">
    <citation type="submission" date="2022-11" db="UniProtKB">
        <authorList>
            <consortium name="WormBaseParasite"/>
        </authorList>
    </citation>
    <scope>IDENTIFICATION</scope>
</reference>
<feature type="signal peptide" evidence="5">
    <location>
        <begin position="1"/>
        <end position="20"/>
    </location>
</feature>
<dbReference type="AlphaFoldDB" id="A0A914YK39"/>
<evidence type="ECO:0000256" key="1">
    <source>
        <dbReference type="ARBA" id="ARBA00010838"/>
    </source>
</evidence>
<dbReference type="Gene3D" id="3.20.20.80">
    <property type="entry name" value="Glycosidases"/>
    <property type="match status" value="1"/>
</dbReference>
<dbReference type="GO" id="GO:0005975">
    <property type="term" value="P:carbohydrate metabolic process"/>
    <property type="evidence" value="ECO:0007669"/>
    <property type="project" value="InterPro"/>
</dbReference>
<dbReference type="PANTHER" id="PTHR10353:SF36">
    <property type="entry name" value="LP05116P"/>
    <property type="match status" value="1"/>
</dbReference>